<comment type="subcellular location">
    <subcellularLocation>
        <location evidence="1">Cell membrane</location>
        <topology evidence="1">Multi-pass membrane protein</topology>
    </subcellularLocation>
</comment>
<dbReference type="InterPro" id="IPR017871">
    <property type="entry name" value="ABC_transporter-like_CS"/>
</dbReference>
<keyword evidence="4 10" id="KW-0067">ATP-binding</keyword>
<dbReference type="InterPro" id="IPR039421">
    <property type="entry name" value="Type_1_exporter"/>
</dbReference>
<dbReference type="SUPFAM" id="SSF90123">
    <property type="entry name" value="ABC transporter transmembrane region"/>
    <property type="match status" value="1"/>
</dbReference>
<dbReference type="PROSITE" id="PS50893">
    <property type="entry name" value="ABC_TRANSPORTER_2"/>
    <property type="match status" value="1"/>
</dbReference>
<feature type="transmembrane region" description="Helical" evidence="7">
    <location>
        <begin position="57"/>
        <end position="77"/>
    </location>
</feature>
<dbReference type="PANTHER" id="PTHR43394:SF1">
    <property type="entry name" value="ATP-BINDING CASSETTE SUB-FAMILY B MEMBER 10, MITOCHONDRIAL"/>
    <property type="match status" value="1"/>
</dbReference>
<dbReference type="Gene3D" id="3.40.50.300">
    <property type="entry name" value="P-loop containing nucleotide triphosphate hydrolases"/>
    <property type="match status" value="1"/>
</dbReference>
<protein>
    <submittedName>
        <fullName evidence="10">ABC transporter ATP-binding protein</fullName>
    </submittedName>
</protein>
<dbReference type="InterPro" id="IPR027417">
    <property type="entry name" value="P-loop_NTPase"/>
</dbReference>
<organism evidence="10 11">
    <name type="scientific">Lysinibacillus louembei</name>
    <dbReference type="NCBI Taxonomy" id="1470088"/>
    <lineage>
        <taxon>Bacteria</taxon>
        <taxon>Bacillati</taxon>
        <taxon>Bacillota</taxon>
        <taxon>Bacilli</taxon>
        <taxon>Bacillales</taxon>
        <taxon>Bacillaceae</taxon>
        <taxon>Lysinibacillus</taxon>
    </lineage>
</organism>
<evidence type="ECO:0000256" key="3">
    <source>
        <dbReference type="ARBA" id="ARBA00022741"/>
    </source>
</evidence>
<dbReference type="EMBL" id="CP137624">
    <property type="protein sequence ID" value="WPK13455.1"/>
    <property type="molecule type" value="Genomic_DNA"/>
</dbReference>
<dbReference type="InterPro" id="IPR036640">
    <property type="entry name" value="ABC1_TM_sf"/>
</dbReference>
<gene>
    <name evidence="10" type="ORF">R6U77_07195</name>
</gene>
<dbReference type="Pfam" id="PF00664">
    <property type="entry name" value="ABC_membrane"/>
    <property type="match status" value="1"/>
</dbReference>
<reference evidence="10 11" key="1">
    <citation type="submission" date="2023-09" db="EMBL/GenBank/DDBJ databases">
        <authorList>
            <person name="Page C.A."/>
            <person name="Perez-Diaz I.M."/>
        </authorList>
    </citation>
    <scope>NUCLEOTIDE SEQUENCE [LARGE SCALE GENOMIC DNA]</scope>
    <source>
        <strain evidence="10 11">Ll15</strain>
    </source>
</reference>
<dbReference type="PROSITE" id="PS00211">
    <property type="entry name" value="ABC_TRANSPORTER_1"/>
    <property type="match status" value="1"/>
</dbReference>
<feature type="transmembrane region" description="Helical" evidence="7">
    <location>
        <begin position="237"/>
        <end position="257"/>
    </location>
</feature>
<dbReference type="InterPro" id="IPR003593">
    <property type="entry name" value="AAA+_ATPase"/>
</dbReference>
<evidence type="ECO:0000256" key="4">
    <source>
        <dbReference type="ARBA" id="ARBA00022840"/>
    </source>
</evidence>
<keyword evidence="3" id="KW-0547">Nucleotide-binding</keyword>
<keyword evidence="5 7" id="KW-1133">Transmembrane helix</keyword>
<dbReference type="Proteomes" id="UP001322664">
    <property type="component" value="Chromosome"/>
</dbReference>
<feature type="domain" description="ABC transporter" evidence="8">
    <location>
        <begin position="326"/>
        <end position="523"/>
    </location>
</feature>
<evidence type="ECO:0000259" key="8">
    <source>
        <dbReference type="PROSITE" id="PS50893"/>
    </source>
</evidence>
<evidence type="ECO:0000256" key="5">
    <source>
        <dbReference type="ARBA" id="ARBA00022989"/>
    </source>
</evidence>
<evidence type="ECO:0000256" key="2">
    <source>
        <dbReference type="ARBA" id="ARBA00022692"/>
    </source>
</evidence>
<keyword evidence="11" id="KW-1185">Reference proteome</keyword>
<name>A0ABZ0RZ78_9BACI</name>
<dbReference type="PANTHER" id="PTHR43394">
    <property type="entry name" value="ATP-DEPENDENT PERMEASE MDL1, MITOCHONDRIAL"/>
    <property type="match status" value="1"/>
</dbReference>
<dbReference type="InterPro" id="IPR011527">
    <property type="entry name" value="ABC1_TM_dom"/>
</dbReference>
<keyword evidence="6 7" id="KW-0472">Membrane</keyword>
<dbReference type="SUPFAM" id="SSF52540">
    <property type="entry name" value="P-loop containing nucleoside triphosphate hydrolases"/>
    <property type="match status" value="1"/>
</dbReference>
<proteinExistence type="predicted"/>
<evidence type="ECO:0000313" key="10">
    <source>
        <dbReference type="EMBL" id="WPK13455.1"/>
    </source>
</evidence>
<feature type="transmembrane region" description="Helical" evidence="7">
    <location>
        <begin position="15"/>
        <end position="37"/>
    </location>
</feature>
<feature type="domain" description="ABC transmembrane type-1" evidence="9">
    <location>
        <begin position="17"/>
        <end position="295"/>
    </location>
</feature>
<dbReference type="RefSeq" id="WP_319837965.1">
    <property type="nucleotide sequence ID" value="NZ_CP137624.1"/>
</dbReference>
<keyword evidence="2 7" id="KW-0812">Transmembrane</keyword>
<evidence type="ECO:0000313" key="11">
    <source>
        <dbReference type="Proteomes" id="UP001322664"/>
    </source>
</evidence>
<evidence type="ECO:0000259" key="9">
    <source>
        <dbReference type="PROSITE" id="PS50929"/>
    </source>
</evidence>
<evidence type="ECO:0000256" key="7">
    <source>
        <dbReference type="SAM" id="Phobius"/>
    </source>
</evidence>
<dbReference type="GO" id="GO:0005524">
    <property type="term" value="F:ATP binding"/>
    <property type="evidence" value="ECO:0007669"/>
    <property type="project" value="UniProtKB-KW"/>
</dbReference>
<dbReference type="Pfam" id="PF00005">
    <property type="entry name" value="ABC_tran"/>
    <property type="match status" value="1"/>
</dbReference>
<dbReference type="CDD" id="cd07346">
    <property type="entry name" value="ABC_6TM_exporters"/>
    <property type="match status" value="1"/>
</dbReference>
<sequence length="525" mass="59290">MIKLVINLFQGKWKLTFISFLMLIVLSLDGIVLPYFLGKFTDVMTNQEYSQIPLLLFIWFILWLLIIAAQLSNAYFFGKVRSKINIDLKDKMFKKSYDAGNSKVPASQYISTITSDIKQIEQDFINNTMNFVYSILQGGITLVFLLFINWKVGIIFVLLGTLPTFIPKLTSRWLQKGTENWQEANQQYIGQLEDGLNARNLVKRYGAQNFIFKQLLVGVTTEQNKYFSMNFKRSTSAFYVGALYVVSAMGSLSYGAWSVINGEISAGMLITIYMAADRVVTPLISLANIYNAMTASEPLLRKVLNEEPSHTQPTEPVFTKNNDYLISLENVNIGFKENKPILESINLQVEQGDRILIEGASGSGKSTLLKTMMNEQDVLSGEIQYSSNLQGNLTEAFAVVEQQPFVFRNTLKYNLIIGQEIADEKLYEVLHQVGLNRLANEEGLQIQLGSDAHQLSGGELKRLEVARAMLSNKEILVVDEALSGLDGESADRLNQLITSYPGTIINIEHRIDEEIRERFNKKLKL</sequence>
<accession>A0ABZ0RZ78</accession>
<dbReference type="Gene3D" id="1.20.1560.10">
    <property type="entry name" value="ABC transporter type 1, transmembrane domain"/>
    <property type="match status" value="1"/>
</dbReference>
<dbReference type="InterPro" id="IPR003439">
    <property type="entry name" value="ABC_transporter-like_ATP-bd"/>
</dbReference>
<evidence type="ECO:0000256" key="6">
    <source>
        <dbReference type="ARBA" id="ARBA00023136"/>
    </source>
</evidence>
<dbReference type="PROSITE" id="PS50929">
    <property type="entry name" value="ABC_TM1F"/>
    <property type="match status" value="1"/>
</dbReference>
<evidence type="ECO:0000256" key="1">
    <source>
        <dbReference type="ARBA" id="ARBA00004651"/>
    </source>
</evidence>
<dbReference type="SMART" id="SM00382">
    <property type="entry name" value="AAA"/>
    <property type="match status" value="1"/>
</dbReference>